<keyword evidence="2" id="KW-1185">Reference proteome</keyword>
<dbReference type="PATRIC" id="fig|330734.3.peg.91"/>
<dbReference type="KEGG" id="mpq:ABA45_00425"/>
<name>A0A0H4I7N4_9GAMM</name>
<sequence length="89" mass="9823">MAIWNRSGWWAVAAEHYQAMTYRFSDIASGWNNLAEARLTQGCFEAAKVASITANWLAPDHFFVITPEFPATQSSDASMTCNCLAPAAY</sequence>
<protein>
    <submittedName>
        <fullName evidence="1">Uncharacterized protein</fullName>
    </submittedName>
</protein>
<accession>A0A0H4I7N4</accession>
<dbReference type="Proteomes" id="UP000036406">
    <property type="component" value="Chromosome"/>
</dbReference>
<dbReference type="EMBL" id="CP011494">
    <property type="protein sequence ID" value="AKO51072.1"/>
    <property type="molecule type" value="Genomic_DNA"/>
</dbReference>
<evidence type="ECO:0000313" key="1">
    <source>
        <dbReference type="EMBL" id="AKO51072.1"/>
    </source>
</evidence>
<dbReference type="STRING" id="330734.ABA45_00425"/>
<gene>
    <name evidence="1" type="ORF">ABA45_00425</name>
</gene>
<proteinExistence type="predicted"/>
<dbReference type="AlphaFoldDB" id="A0A0H4I7N4"/>
<organism evidence="1 2">
    <name type="scientific">Marinobacter psychrophilus</name>
    <dbReference type="NCBI Taxonomy" id="330734"/>
    <lineage>
        <taxon>Bacteria</taxon>
        <taxon>Pseudomonadati</taxon>
        <taxon>Pseudomonadota</taxon>
        <taxon>Gammaproteobacteria</taxon>
        <taxon>Pseudomonadales</taxon>
        <taxon>Marinobacteraceae</taxon>
        <taxon>Marinobacter</taxon>
    </lineage>
</organism>
<reference evidence="1 2" key="1">
    <citation type="submission" date="2015-05" db="EMBL/GenBank/DDBJ databases">
        <title>Complete genome of Marinobacter psychrophilus strain 20041T isolated from sea-ice of the Canadian Basin.</title>
        <authorList>
            <person name="Song L."/>
            <person name="Ren L."/>
            <person name="Yu Y."/>
            <person name="Wang X."/>
        </authorList>
    </citation>
    <scope>NUCLEOTIDE SEQUENCE [LARGE SCALE GENOMIC DNA]</scope>
    <source>
        <strain evidence="1 2">20041</strain>
    </source>
</reference>
<evidence type="ECO:0000313" key="2">
    <source>
        <dbReference type="Proteomes" id="UP000036406"/>
    </source>
</evidence>